<dbReference type="SUPFAM" id="SSF46579">
    <property type="entry name" value="Prefoldin"/>
    <property type="match status" value="1"/>
</dbReference>
<dbReference type="InterPro" id="IPR004127">
    <property type="entry name" value="Prefoldin_subunit_alpha"/>
</dbReference>
<dbReference type="EMBL" id="CAJHUC010000813">
    <property type="protein sequence ID" value="CAD7698356.1"/>
    <property type="molecule type" value="Genomic_DNA"/>
</dbReference>
<dbReference type="Proteomes" id="UP000708148">
    <property type="component" value="Unassembled WGS sequence"/>
</dbReference>
<name>A0A8S1IU92_9CHLO</name>
<accession>A0A8S1IU92</accession>
<evidence type="ECO:0000313" key="2">
    <source>
        <dbReference type="EMBL" id="CAD7698356.1"/>
    </source>
</evidence>
<protein>
    <submittedName>
        <fullName evidence="2">Uncharacterized protein</fullName>
    </submittedName>
</protein>
<reference evidence="2" key="1">
    <citation type="submission" date="2020-12" db="EMBL/GenBank/DDBJ databases">
        <authorList>
            <person name="Iha C."/>
        </authorList>
    </citation>
    <scope>NUCLEOTIDE SEQUENCE</scope>
</reference>
<organism evidence="2 3">
    <name type="scientific">Ostreobium quekettii</name>
    <dbReference type="NCBI Taxonomy" id="121088"/>
    <lineage>
        <taxon>Eukaryota</taxon>
        <taxon>Viridiplantae</taxon>
        <taxon>Chlorophyta</taxon>
        <taxon>core chlorophytes</taxon>
        <taxon>Ulvophyceae</taxon>
        <taxon>TCBD clade</taxon>
        <taxon>Bryopsidales</taxon>
        <taxon>Ostreobineae</taxon>
        <taxon>Ostreobiaceae</taxon>
        <taxon>Ostreobium</taxon>
    </lineage>
</organism>
<proteinExistence type="predicted"/>
<comment type="caution">
    <text evidence="2">The sequence shown here is derived from an EMBL/GenBank/DDBJ whole genome shotgun (WGS) entry which is preliminary data.</text>
</comment>
<gene>
    <name evidence="2" type="ORF">OSTQU699_LOCUS3717</name>
</gene>
<dbReference type="InterPro" id="IPR009053">
    <property type="entry name" value="Prefoldin"/>
</dbReference>
<feature type="compositionally biased region" description="Gly residues" evidence="1">
    <location>
        <begin position="131"/>
        <end position="142"/>
    </location>
</feature>
<evidence type="ECO:0000313" key="3">
    <source>
        <dbReference type="Proteomes" id="UP000708148"/>
    </source>
</evidence>
<dbReference type="GO" id="GO:0009409">
    <property type="term" value="P:response to cold"/>
    <property type="evidence" value="ECO:0007669"/>
    <property type="project" value="UniProtKB-ARBA"/>
</dbReference>
<sequence>MPEGADAEPKDGSPGGASPPEADDLGPKRLKVDLAASVGQQERADRDKLDFEEIRRMVLEDENGPAPQLRTRVDLGSGTYAQAVAPDAEKVFVNVGLGFHVECEWQDAERIAQLKREALDARANEGEGEARGGGGTVCDGEK</sequence>
<dbReference type="OrthoDB" id="532789at2759"/>
<dbReference type="Pfam" id="PF02996">
    <property type="entry name" value="Prefoldin"/>
    <property type="match status" value="1"/>
</dbReference>
<dbReference type="AlphaFoldDB" id="A0A8S1IU92"/>
<keyword evidence="3" id="KW-1185">Reference proteome</keyword>
<dbReference type="Gene3D" id="1.10.287.370">
    <property type="match status" value="1"/>
</dbReference>
<dbReference type="GO" id="GO:0006457">
    <property type="term" value="P:protein folding"/>
    <property type="evidence" value="ECO:0007669"/>
    <property type="project" value="UniProtKB-ARBA"/>
</dbReference>
<evidence type="ECO:0000256" key="1">
    <source>
        <dbReference type="SAM" id="MobiDB-lite"/>
    </source>
</evidence>
<feature type="region of interest" description="Disordered" evidence="1">
    <location>
        <begin position="122"/>
        <end position="142"/>
    </location>
</feature>
<feature type="region of interest" description="Disordered" evidence="1">
    <location>
        <begin position="1"/>
        <end position="47"/>
    </location>
</feature>